<accession>A0ABU0H215</accession>
<reference evidence="1 2" key="1">
    <citation type="submission" date="2023-07" db="EMBL/GenBank/DDBJ databases">
        <title>Genomic Encyclopedia of Type Strains, Phase IV (KMG-IV): sequencing the most valuable type-strain genomes for metagenomic binning, comparative biology and taxonomic classification.</title>
        <authorList>
            <person name="Goeker M."/>
        </authorList>
    </citation>
    <scope>NUCLEOTIDE SEQUENCE [LARGE SCALE GENOMIC DNA]</scope>
    <source>
        <strain evidence="1 2">B6-8</strain>
    </source>
</reference>
<keyword evidence="2" id="KW-1185">Reference proteome</keyword>
<dbReference type="EMBL" id="JAUSVO010000001">
    <property type="protein sequence ID" value="MDQ0436354.1"/>
    <property type="molecule type" value="Genomic_DNA"/>
</dbReference>
<sequence>MVSSFRIGLVAGSGRDRLPRVSILRPGDRI</sequence>
<organism evidence="1 2">
    <name type="scientific">Kaistia dalseonensis</name>
    <dbReference type="NCBI Taxonomy" id="410840"/>
    <lineage>
        <taxon>Bacteria</taxon>
        <taxon>Pseudomonadati</taxon>
        <taxon>Pseudomonadota</taxon>
        <taxon>Alphaproteobacteria</taxon>
        <taxon>Hyphomicrobiales</taxon>
        <taxon>Kaistiaceae</taxon>
        <taxon>Kaistia</taxon>
    </lineage>
</organism>
<gene>
    <name evidence="1" type="ORF">QO014_000724</name>
</gene>
<evidence type="ECO:0000313" key="2">
    <source>
        <dbReference type="Proteomes" id="UP001241603"/>
    </source>
</evidence>
<proteinExistence type="predicted"/>
<dbReference type="Proteomes" id="UP001241603">
    <property type="component" value="Unassembled WGS sequence"/>
</dbReference>
<evidence type="ECO:0000313" key="1">
    <source>
        <dbReference type="EMBL" id="MDQ0436354.1"/>
    </source>
</evidence>
<comment type="caution">
    <text evidence="1">The sequence shown here is derived from an EMBL/GenBank/DDBJ whole genome shotgun (WGS) entry which is preliminary data.</text>
</comment>
<name>A0ABU0H215_9HYPH</name>
<protein>
    <submittedName>
        <fullName evidence="1">Uncharacterized protein</fullName>
    </submittedName>
</protein>